<evidence type="ECO:0000256" key="2">
    <source>
        <dbReference type="ARBA" id="ARBA00022723"/>
    </source>
</evidence>
<gene>
    <name evidence="7" type="ORF">DFQ27_005839</name>
</gene>
<dbReference type="GO" id="GO:0045893">
    <property type="term" value="P:positive regulation of DNA-templated transcription"/>
    <property type="evidence" value="ECO:0007669"/>
    <property type="project" value="TreeGrafter"/>
</dbReference>
<dbReference type="Gene3D" id="3.30.40.10">
    <property type="entry name" value="Zinc/RING finger domain, C3HC4 (zinc finger)"/>
    <property type="match status" value="1"/>
</dbReference>
<keyword evidence="5" id="KW-0539">Nucleus</keyword>
<protein>
    <submittedName>
        <fullName evidence="7">Uncharacterized protein</fullName>
    </submittedName>
</protein>
<feature type="compositionally biased region" description="Polar residues" evidence="6">
    <location>
        <begin position="149"/>
        <end position="158"/>
    </location>
</feature>
<accession>A0A9P6QLV6</accession>
<evidence type="ECO:0000256" key="6">
    <source>
        <dbReference type="SAM" id="MobiDB-lite"/>
    </source>
</evidence>
<keyword evidence="4" id="KW-0862">Zinc</keyword>
<evidence type="ECO:0000313" key="7">
    <source>
        <dbReference type="EMBL" id="KAG0268759.1"/>
    </source>
</evidence>
<keyword evidence="2" id="KW-0479">Metal-binding</keyword>
<evidence type="ECO:0000256" key="5">
    <source>
        <dbReference type="ARBA" id="ARBA00023242"/>
    </source>
</evidence>
<feature type="compositionally biased region" description="Basic residues" evidence="6">
    <location>
        <begin position="297"/>
        <end position="307"/>
    </location>
</feature>
<dbReference type="GO" id="GO:0008270">
    <property type="term" value="F:zinc ion binding"/>
    <property type="evidence" value="ECO:0007669"/>
    <property type="project" value="UniProtKB-KW"/>
</dbReference>
<name>A0A9P6QLV6_9FUNG</name>
<evidence type="ECO:0000313" key="8">
    <source>
        <dbReference type="Proteomes" id="UP000807716"/>
    </source>
</evidence>
<feature type="compositionally biased region" description="Low complexity" evidence="6">
    <location>
        <begin position="107"/>
        <end position="128"/>
    </location>
</feature>
<dbReference type="GO" id="GO:0048188">
    <property type="term" value="C:Set1C/COMPASS complex"/>
    <property type="evidence" value="ECO:0007669"/>
    <property type="project" value="InterPro"/>
</dbReference>
<dbReference type="EMBL" id="JAAAJB010000042">
    <property type="protein sequence ID" value="KAG0268759.1"/>
    <property type="molecule type" value="Genomic_DNA"/>
</dbReference>
<dbReference type="InterPro" id="IPR013083">
    <property type="entry name" value="Znf_RING/FYVE/PHD"/>
</dbReference>
<organism evidence="7 8">
    <name type="scientific">Actinomortierella ambigua</name>
    <dbReference type="NCBI Taxonomy" id="1343610"/>
    <lineage>
        <taxon>Eukaryota</taxon>
        <taxon>Fungi</taxon>
        <taxon>Fungi incertae sedis</taxon>
        <taxon>Mucoromycota</taxon>
        <taxon>Mortierellomycotina</taxon>
        <taxon>Mortierellomycetes</taxon>
        <taxon>Mortierellales</taxon>
        <taxon>Mortierellaceae</taxon>
        <taxon>Actinomortierella</taxon>
    </lineage>
</organism>
<dbReference type="Proteomes" id="UP000807716">
    <property type="component" value="Unassembled WGS sequence"/>
</dbReference>
<reference evidence="7" key="1">
    <citation type="journal article" date="2020" name="Fungal Divers.">
        <title>Resolving the Mortierellaceae phylogeny through synthesis of multi-gene phylogenetics and phylogenomics.</title>
        <authorList>
            <person name="Vandepol N."/>
            <person name="Liber J."/>
            <person name="Desiro A."/>
            <person name="Na H."/>
            <person name="Kennedy M."/>
            <person name="Barry K."/>
            <person name="Grigoriev I.V."/>
            <person name="Miller A.N."/>
            <person name="O'Donnell K."/>
            <person name="Stajich J.E."/>
            <person name="Bonito G."/>
        </authorList>
    </citation>
    <scope>NUCLEOTIDE SEQUENCE</scope>
    <source>
        <strain evidence="7">BC1065</strain>
    </source>
</reference>
<evidence type="ECO:0000256" key="4">
    <source>
        <dbReference type="ARBA" id="ARBA00022833"/>
    </source>
</evidence>
<keyword evidence="3" id="KW-0863">Zinc-finger</keyword>
<comment type="caution">
    <text evidence="7">The sequence shown here is derived from an EMBL/GenBank/DDBJ whole genome shotgun (WGS) entry which is preliminary data.</text>
</comment>
<dbReference type="PANTHER" id="PTHR46174">
    <property type="entry name" value="CXXC-TYPE ZINC FINGER PROTEIN 1"/>
    <property type="match status" value="1"/>
</dbReference>
<proteinExistence type="predicted"/>
<feature type="compositionally biased region" description="Low complexity" evidence="6">
    <location>
        <begin position="74"/>
        <end position="92"/>
    </location>
</feature>
<dbReference type="PANTHER" id="PTHR46174:SF1">
    <property type="entry name" value="CXXC-TYPE ZINC FINGER PROTEIN 1"/>
    <property type="match status" value="1"/>
</dbReference>
<evidence type="ECO:0000256" key="1">
    <source>
        <dbReference type="ARBA" id="ARBA00004123"/>
    </source>
</evidence>
<feature type="compositionally biased region" description="Gly residues" evidence="6">
    <location>
        <begin position="226"/>
        <end position="242"/>
    </location>
</feature>
<dbReference type="OrthoDB" id="436852at2759"/>
<dbReference type="InterPro" id="IPR011011">
    <property type="entry name" value="Znf_FYVE_PHD"/>
</dbReference>
<sequence length="341" mass="35435">MLGSDSGSSDLSEVDASSSSSEEDMTLDHRIPSKNPNPPYSLQGRNSNIPPNLTPPKKRLPQSTAMYRTNLAAPSTPSSLSSFSPGTTSGKKGFSKKHALHLGVPTSISLSSSGSDSDSLSSDLSDSDVNGSLAAVGSQKSRGKRLPAKSNSTASSSKHGPDPIAPKGAPISLTDSQPVYSQEIMDGSLMLPPHARFNKNTGQSKPHRSDATTPASRGAGKKGGRVGRGLLAGGSKTKGGGASEAVVIDFDDEDDEPYVSLGSNSTTPLPPILVTPNPSSLTPKSEKKIKAAASKSKEKKTKAKKGKQPSSKQADQEVYCVCRGTYDGSEFMIACDRCEGE</sequence>
<dbReference type="SUPFAM" id="SSF57903">
    <property type="entry name" value="FYVE/PHD zinc finger"/>
    <property type="match status" value="1"/>
</dbReference>
<comment type="subcellular location">
    <subcellularLocation>
        <location evidence="1">Nucleus</location>
    </subcellularLocation>
</comment>
<dbReference type="AlphaFoldDB" id="A0A9P6QLV6"/>
<dbReference type="InterPro" id="IPR037869">
    <property type="entry name" value="Spp1/CFP1"/>
</dbReference>
<keyword evidence="8" id="KW-1185">Reference proteome</keyword>
<feature type="compositionally biased region" description="Low complexity" evidence="6">
    <location>
        <begin position="1"/>
        <end position="20"/>
    </location>
</feature>
<feature type="region of interest" description="Disordered" evidence="6">
    <location>
        <begin position="1"/>
        <end position="315"/>
    </location>
</feature>
<evidence type="ECO:0000256" key="3">
    <source>
        <dbReference type="ARBA" id="ARBA00022771"/>
    </source>
</evidence>